<name>A0A8H3VLQ2_VENIN</name>
<dbReference type="Proteomes" id="UP000490939">
    <property type="component" value="Unassembled WGS sequence"/>
</dbReference>
<evidence type="ECO:0000313" key="4">
    <source>
        <dbReference type="EMBL" id="KAE9989752.1"/>
    </source>
</evidence>
<dbReference type="EMBL" id="WNWS01000658">
    <property type="protein sequence ID" value="KAE9964743.1"/>
    <property type="molecule type" value="Genomic_DNA"/>
</dbReference>
<proteinExistence type="predicted"/>
<evidence type="ECO:0000313" key="6">
    <source>
        <dbReference type="Proteomes" id="UP000490939"/>
    </source>
</evidence>
<dbReference type="Proteomes" id="UP000447873">
    <property type="component" value="Unassembled WGS sequence"/>
</dbReference>
<keyword evidence="6" id="KW-1185">Reference proteome</keyword>
<dbReference type="EMBL" id="WNWR01000170">
    <property type="protein sequence ID" value="KAE9989752.1"/>
    <property type="molecule type" value="Genomic_DNA"/>
</dbReference>
<comment type="caution">
    <text evidence="4">The sequence shown here is derived from an EMBL/GenBank/DDBJ whole genome shotgun (WGS) entry which is preliminary data.</text>
</comment>
<gene>
    <name evidence="2" type="ORF">BLS_009714</name>
    <name evidence="4" type="ORF">EG327_002301</name>
    <name evidence="3" type="ORF">EG328_010219</name>
</gene>
<organism evidence="4 6">
    <name type="scientific">Venturia inaequalis</name>
    <name type="common">Apple scab fungus</name>
    <dbReference type="NCBI Taxonomy" id="5025"/>
    <lineage>
        <taxon>Eukaryota</taxon>
        <taxon>Fungi</taxon>
        <taxon>Dikarya</taxon>
        <taxon>Ascomycota</taxon>
        <taxon>Pezizomycotina</taxon>
        <taxon>Dothideomycetes</taxon>
        <taxon>Pleosporomycetidae</taxon>
        <taxon>Venturiales</taxon>
        <taxon>Venturiaceae</taxon>
        <taxon>Venturia</taxon>
    </lineage>
</organism>
<evidence type="ECO:0000313" key="5">
    <source>
        <dbReference type="Proteomes" id="UP000447873"/>
    </source>
</evidence>
<feature type="region of interest" description="Disordered" evidence="1">
    <location>
        <begin position="29"/>
        <end position="107"/>
    </location>
</feature>
<evidence type="ECO:0008006" key="7">
    <source>
        <dbReference type="Google" id="ProtNLM"/>
    </source>
</evidence>
<dbReference type="PANTHER" id="PTHR37948">
    <property type="entry name" value="ZGC:113208"/>
    <property type="match status" value="1"/>
</dbReference>
<evidence type="ECO:0000313" key="3">
    <source>
        <dbReference type="EMBL" id="KAE9964743.1"/>
    </source>
</evidence>
<feature type="compositionally biased region" description="Basic and acidic residues" evidence="1">
    <location>
        <begin position="75"/>
        <end position="87"/>
    </location>
</feature>
<evidence type="ECO:0000313" key="2">
    <source>
        <dbReference type="EMBL" id="KAE9963074.1"/>
    </source>
</evidence>
<dbReference type="AlphaFoldDB" id="A0A8H3VLQ2"/>
<accession>A0A8H3VLQ2</accession>
<sequence>MTDYESRRAQKIAQNQALLRNLQLDHASITLKRESPGTVPHKSTKRRKVASTPRPPARTSARIASAPVRPSYNEDDSKATKTREQPSKKASKTSTQPPANAKRTAQDLEKMQVRWASWKPTVSPPTRDDNGTFHFKDMPDFIPNKSPAEVLKEGCFGGTYFRPLHSSILGVTISDDWKEMPSDWIEGINMEHNLISPTYEPSINKFGVKCGQTIEEWEANGWINHDFDVRGWFQWYCRFFQGRRCDDDERQIGRWARCVGEKGRWRRVLLKKYIAAGIRSVTDEGDDEIEGVSPAIHQTCHHWAWEVRQDILDRAWNGA</sequence>
<dbReference type="OrthoDB" id="4850at2759"/>
<protein>
    <recommendedName>
        <fullName evidence="7">Vegetatible incompatibility protein HET-E-1</fullName>
    </recommendedName>
</protein>
<dbReference type="EMBL" id="WNWQ01000908">
    <property type="protein sequence ID" value="KAE9963074.1"/>
    <property type="molecule type" value="Genomic_DNA"/>
</dbReference>
<dbReference type="PANTHER" id="PTHR37948:SF1">
    <property type="entry name" value="BLL5189 PROTEIN"/>
    <property type="match status" value="1"/>
</dbReference>
<dbReference type="Proteomes" id="UP000433883">
    <property type="component" value="Unassembled WGS sequence"/>
</dbReference>
<evidence type="ECO:0000256" key="1">
    <source>
        <dbReference type="SAM" id="MobiDB-lite"/>
    </source>
</evidence>
<reference evidence="4 6" key="1">
    <citation type="submission" date="2019-07" db="EMBL/GenBank/DDBJ databases">
        <title>Venturia inaequalis Genome Resource.</title>
        <authorList>
            <person name="Lichtner F.J."/>
        </authorList>
    </citation>
    <scope>NUCLEOTIDE SEQUENCE [LARGE SCALE GENOMIC DNA]</scope>
    <source>
        <strain evidence="3 5">120213</strain>
        <strain evidence="2">Bline_iso_100314</strain>
        <strain evidence="4 6">DMI_063113</strain>
    </source>
</reference>